<evidence type="ECO:0000256" key="1">
    <source>
        <dbReference type="ARBA" id="ARBA00008853"/>
    </source>
</evidence>
<evidence type="ECO:0000313" key="3">
    <source>
        <dbReference type="EMBL" id="MEP0863548.1"/>
    </source>
</evidence>
<dbReference type="PANTHER" id="PTHR10907:SF47">
    <property type="entry name" value="REGUCALCIN"/>
    <property type="match status" value="1"/>
</dbReference>
<name>A0ABV0JJD2_9CYAN</name>
<dbReference type="Gene3D" id="2.120.10.30">
    <property type="entry name" value="TolB, C-terminal domain"/>
    <property type="match status" value="1"/>
</dbReference>
<keyword evidence="4" id="KW-1185">Reference proteome</keyword>
<dbReference type="Proteomes" id="UP001442494">
    <property type="component" value="Unassembled WGS sequence"/>
</dbReference>
<dbReference type="EMBL" id="JAMPKK010000005">
    <property type="protein sequence ID" value="MEP0863548.1"/>
    <property type="molecule type" value="Genomic_DNA"/>
</dbReference>
<gene>
    <name evidence="3" type="ORF">NDI37_03595</name>
</gene>
<organism evidence="3 4">
    <name type="scientific">Funiculus sociatus GB2-A5</name>
    <dbReference type="NCBI Taxonomy" id="2933946"/>
    <lineage>
        <taxon>Bacteria</taxon>
        <taxon>Bacillati</taxon>
        <taxon>Cyanobacteriota</taxon>
        <taxon>Cyanophyceae</taxon>
        <taxon>Coleofasciculales</taxon>
        <taxon>Coleofasciculaceae</taxon>
        <taxon>Funiculus</taxon>
    </lineage>
</organism>
<dbReference type="RefSeq" id="WP_190418826.1">
    <property type="nucleotide sequence ID" value="NZ_JAMPKK010000005.1"/>
</dbReference>
<protein>
    <submittedName>
        <fullName evidence="3">SMP-30/gluconolactonase/LRE family protein</fullName>
    </submittedName>
</protein>
<comment type="caution">
    <text evidence="3">The sequence shown here is derived from an EMBL/GenBank/DDBJ whole genome shotgun (WGS) entry which is preliminary data.</text>
</comment>
<evidence type="ECO:0000259" key="2">
    <source>
        <dbReference type="Pfam" id="PF08450"/>
    </source>
</evidence>
<comment type="similarity">
    <text evidence="1">Belongs to the SMP-30/CGR1 family.</text>
</comment>
<sequence>MATPSILADYQCHNAEGPLWHPLEKRLYWSDITTGRLFRYDYASKTHEQIYSGEAVGGFTIQQDGSLLLFKARGAIERWEEGKITTLIPEIPDERETRFNDVIADPAGRVFCGTMPAPNRLGRLYRLDTDGSLTKILDGLGVSNGMGFTPDHKQLYHTDSDKREIYKFDYDQFSGNITNQRVHITTPEDEGVPDGMTVDAEGYIWSARWDGGHLFRYTPDGTEVLRIPFPAKKVTSVTFGGPDYTDIYVTTAGGDNRDEEGAGAGAVFHLNLGIQGVPEFLSRINF</sequence>
<dbReference type="PRINTS" id="PR01790">
    <property type="entry name" value="SMP30FAMILY"/>
</dbReference>
<dbReference type="InterPro" id="IPR005511">
    <property type="entry name" value="SMP-30"/>
</dbReference>
<dbReference type="Pfam" id="PF08450">
    <property type="entry name" value="SGL"/>
    <property type="match status" value="1"/>
</dbReference>
<dbReference type="SUPFAM" id="SSF63829">
    <property type="entry name" value="Calcium-dependent phosphotriesterase"/>
    <property type="match status" value="1"/>
</dbReference>
<feature type="domain" description="SMP-30/Gluconolactonase/LRE-like region" evidence="2">
    <location>
        <begin position="15"/>
        <end position="252"/>
    </location>
</feature>
<evidence type="ECO:0000313" key="4">
    <source>
        <dbReference type="Proteomes" id="UP001442494"/>
    </source>
</evidence>
<proteinExistence type="inferred from homology"/>
<accession>A0ABV0JJD2</accession>
<dbReference type="InterPro" id="IPR011042">
    <property type="entry name" value="6-blade_b-propeller_TolB-like"/>
</dbReference>
<dbReference type="PANTHER" id="PTHR10907">
    <property type="entry name" value="REGUCALCIN"/>
    <property type="match status" value="1"/>
</dbReference>
<reference evidence="3 4" key="1">
    <citation type="submission" date="2022-04" db="EMBL/GenBank/DDBJ databases">
        <title>Positive selection, recombination, and allopatry shape intraspecific diversity of widespread and dominant cyanobacteria.</title>
        <authorList>
            <person name="Wei J."/>
            <person name="Shu W."/>
            <person name="Hu C."/>
        </authorList>
    </citation>
    <scope>NUCLEOTIDE SEQUENCE [LARGE SCALE GENOMIC DNA]</scope>
    <source>
        <strain evidence="3 4">GB2-A5</strain>
    </source>
</reference>
<dbReference type="InterPro" id="IPR013658">
    <property type="entry name" value="SGL"/>
</dbReference>